<feature type="region of interest" description="Disordered" evidence="2">
    <location>
        <begin position="458"/>
        <end position="493"/>
    </location>
</feature>
<evidence type="ECO:0000313" key="6">
    <source>
        <dbReference type="WBParaSite" id="TCLT_0000158001-mRNA-1"/>
    </source>
</evidence>
<evidence type="ECO:0000256" key="2">
    <source>
        <dbReference type="SAM" id="MobiDB-lite"/>
    </source>
</evidence>
<gene>
    <name evidence="4" type="ORF">TCLT_LOCUS1581</name>
</gene>
<protein>
    <submittedName>
        <fullName evidence="6">NUC173 domain-containing protein</fullName>
    </submittedName>
</protein>
<reference evidence="4 5" key="2">
    <citation type="submission" date="2018-11" db="EMBL/GenBank/DDBJ databases">
        <authorList>
            <consortium name="Pathogen Informatics"/>
        </authorList>
    </citation>
    <scope>NUCLEOTIDE SEQUENCE [LARGE SCALE GENOMIC DNA]</scope>
</reference>
<dbReference type="WBParaSite" id="TCLT_0000158001-mRNA-1">
    <property type="protein sequence ID" value="TCLT_0000158001-mRNA-1"/>
    <property type="gene ID" value="TCLT_0000158001"/>
</dbReference>
<keyword evidence="5" id="KW-1185">Reference proteome</keyword>
<feature type="domain" description="RRP12 HEAT" evidence="3">
    <location>
        <begin position="2"/>
        <end position="86"/>
    </location>
</feature>
<reference evidence="6" key="1">
    <citation type="submission" date="2017-02" db="UniProtKB">
        <authorList>
            <consortium name="WormBaseParasite"/>
        </authorList>
    </citation>
    <scope>IDENTIFICATION</scope>
</reference>
<dbReference type="PANTHER" id="PTHR48287:SF1">
    <property type="entry name" value="ARM REPEAT SUPERFAMILY PROTEIN"/>
    <property type="match status" value="1"/>
</dbReference>
<evidence type="ECO:0000313" key="4">
    <source>
        <dbReference type="EMBL" id="VDM97096.1"/>
    </source>
</evidence>
<dbReference type="Gene3D" id="1.25.10.10">
    <property type="entry name" value="Leucine-rich Repeat Variant"/>
    <property type="match status" value="1"/>
</dbReference>
<accession>A0A0N5CN36</accession>
<evidence type="ECO:0000256" key="1">
    <source>
        <dbReference type="ARBA" id="ARBA00007690"/>
    </source>
</evidence>
<dbReference type="Proteomes" id="UP000276776">
    <property type="component" value="Unassembled WGS sequence"/>
</dbReference>
<evidence type="ECO:0000259" key="3">
    <source>
        <dbReference type="Pfam" id="PF08161"/>
    </source>
</evidence>
<dbReference type="OrthoDB" id="2192888at2759"/>
<evidence type="ECO:0000313" key="5">
    <source>
        <dbReference type="Proteomes" id="UP000276776"/>
    </source>
</evidence>
<dbReference type="InterPro" id="IPR011989">
    <property type="entry name" value="ARM-like"/>
</dbReference>
<dbReference type="GO" id="GO:0005634">
    <property type="term" value="C:nucleus"/>
    <property type="evidence" value="ECO:0007669"/>
    <property type="project" value="UniProtKB-SubCell"/>
</dbReference>
<dbReference type="SUPFAM" id="SSF48371">
    <property type="entry name" value="ARM repeat"/>
    <property type="match status" value="1"/>
</dbReference>
<dbReference type="AlphaFoldDB" id="A0A0N5CN36"/>
<sequence length="696" mass="78462">MTFQKQLWDLLPNLLSSPTDFISQFPVLAKILLKVLVEERDLQLIVLSSIRSALRFALLPDAPAARKDMMSEFAYSFMRILFNLYGVADATKEDVEGITETSIGVLQCSALETIRMYVKLTPSVVIDNFINLAVKSIQLEDVALTRKIRILDLMAALVKKANTSGLNSMFSVIHPWFLTNETALQKKAFRIMEQIMKRSADKNAAEFFSLNDDEISHILDQGLDTIALNARAPLLAVYHCKLLSLTSYEGVQNFKARFLEKIIICLDKSHNIRTRSNALKCFVKLCQQLILFGSSKNETPSNALHSVLNTIFATLNRARKVCSNDDLSSLENARSANIALNIIAQKYVRVMDTPLLSDLIAHACNGIGDGRPAIRVLVIRLMRMLVKKLPNYAMQQYQELIISAVFDGQLTSDVTQKVRKANKLLLEVLIDRIGVEVLITRTNKLSWIKQLKSAAKRRRRISRRNTQAAHSTKTDEESDVPSTVPSVRTAGADTVLDMLSNSGSDGEETDEESVGCRTRGSSIWLKNDNEEDMMDLLDQNKMLKNIATAQPASLKDKRVQKLDKNCDGDCGEFKMTEDGRIIIEDTDMEENNEMIRRRLTGILHFTDKKMKVDGVDSDENEDHDLEHTSMVKSAACHNNKSTKASRCIRPKKSAISRQNRRYEPYAYIPLKQKKKQKVALKTLIKEAVADAKMRKD</sequence>
<dbReference type="OMA" id="ISIMCEL"/>
<dbReference type="STRING" id="103827.A0A0N5CN36"/>
<dbReference type="Pfam" id="PF08161">
    <property type="entry name" value="RRP12_HEAT"/>
    <property type="match status" value="1"/>
</dbReference>
<dbReference type="InterPro" id="IPR052087">
    <property type="entry name" value="RRP12"/>
</dbReference>
<dbReference type="InterPro" id="IPR012978">
    <property type="entry name" value="HEAT_RRP12"/>
</dbReference>
<dbReference type="PANTHER" id="PTHR48287">
    <property type="entry name" value="ARM REPEAT SUPERFAMILY PROTEIN"/>
    <property type="match status" value="1"/>
</dbReference>
<dbReference type="EMBL" id="UYYF01000216">
    <property type="protein sequence ID" value="VDM97096.1"/>
    <property type="molecule type" value="Genomic_DNA"/>
</dbReference>
<name>A0A0N5CN36_THECL</name>
<organism evidence="6">
    <name type="scientific">Thelazia callipaeda</name>
    <name type="common">Oriental eyeworm</name>
    <name type="synonym">Parasitic nematode</name>
    <dbReference type="NCBI Taxonomy" id="103827"/>
    <lineage>
        <taxon>Eukaryota</taxon>
        <taxon>Metazoa</taxon>
        <taxon>Ecdysozoa</taxon>
        <taxon>Nematoda</taxon>
        <taxon>Chromadorea</taxon>
        <taxon>Rhabditida</taxon>
        <taxon>Spirurina</taxon>
        <taxon>Spiruromorpha</taxon>
        <taxon>Thelazioidea</taxon>
        <taxon>Thelaziidae</taxon>
        <taxon>Thelazia</taxon>
    </lineage>
</organism>
<dbReference type="InterPro" id="IPR016024">
    <property type="entry name" value="ARM-type_fold"/>
</dbReference>
<proteinExistence type="inferred from homology"/>
<comment type="similarity">
    <text evidence="1">Belongs to the RRP12 family.</text>
</comment>